<keyword evidence="7" id="KW-0677">Repeat</keyword>
<dbReference type="Pfam" id="PF13306">
    <property type="entry name" value="LRR_5"/>
    <property type="match status" value="1"/>
</dbReference>
<evidence type="ECO:0000256" key="4">
    <source>
        <dbReference type="ARBA" id="ARBA00022614"/>
    </source>
</evidence>
<evidence type="ECO:0000256" key="9">
    <source>
        <dbReference type="ARBA" id="ARBA00023040"/>
    </source>
</evidence>
<comment type="similarity">
    <text evidence="15">Belongs to the G-protein coupled receptor 1 family. FSH/LSH/TSH subfamily.</text>
</comment>
<evidence type="ECO:0000256" key="10">
    <source>
        <dbReference type="ARBA" id="ARBA00023136"/>
    </source>
</evidence>
<comment type="function">
    <text evidence="15">Receptor for the thyroid-stimulating hormone (TSH) or thyrotropin. Also acts as a receptor for the heterodimeric glycoprotein hormone (GPHA2:GPHB5) or thyrostimulin. The activity of this receptor is mediated by G proteins which activate adenylate cyclase. Plays a central role in controlling thyroid cell metabolism.</text>
</comment>
<evidence type="ECO:0000256" key="2">
    <source>
        <dbReference type="ARBA" id="ARBA00017324"/>
    </source>
</evidence>
<dbReference type="InterPro" id="IPR002131">
    <property type="entry name" value="Gphrmn_rcpt_fam"/>
</dbReference>
<dbReference type="PANTHER" id="PTHR24372">
    <property type="entry name" value="GLYCOPROTEIN HORMONE RECEPTOR"/>
    <property type="match status" value="1"/>
</dbReference>
<accession>A0A8T0ANE2</accession>
<evidence type="ECO:0000256" key="6">
    <source>
        <dbReference type="ARBA" id="ARBA00022729"/>
    </source>
</evidence>
<comment type="caution">
    <text evidence="15">Lacks conserved residue(s) required for the propagation of feature annotation.</text>
</comment>
<feature type="coiled-coil region" evidence="16">
    <location>
        <begin position="776"/>
        <end position="813"/>
    </location>
</feature>
<dbReference type="PRINTS" id="PR01145">
    <property type="entry name" value="TSHRECEPTOR"/>
</dbReference>
<dbReference type="Pfam" id="PF00001">
    <property type="entry name" value="7tm_1"/>
    <property type="match status" value="1"/>
</dbReference>
<dbReference type="GO" id="GO:0008528">
    <property type="term" value="F:G protein-coupled peptide receptor activity"/>
    <property type="evidence" value="ECO:0007669"/>
    <property type="project" value="TreeGrafter"/>
</dbReference>
<dbReference type="PRINTS" id="PR00373">
    <property type="entry name" value="GLYCHORMONER"/>
</dbReference>
<name>A0A8T0ANE2_SILME</name>
<feature type="coiled-coil region" evidence="16">
    <location>
        <begin position="949"/>
        <end position="990"/>
    </location>
</feature>
<dbReference type="InterPro" id="IPR001611">
    <property type="entry name" value="Leu-rich_rpt"/>
</dbReference>
<evidence type="ECO:0000256" key="7">
    <source>
        <dbReference type="ARBA" id="ARBA00022737"/>
    </source>
</evidence>
<feature type="transmembrane region" description="Helical" evidence="15">
    <location>
        <begin position="613"/>
        <end position="635"/>
    </location>
</feature>
<keyword evidence="5 15" id="KW-0812">Transmembrane</keyword>
<feature type="transmembrane region" description="Helical" evidence="15">
    <location>
        <begin position="482"/>
        <end position="503"/>
    </location>
</feature>
<dbReference type="GO" id="GO:0007189">
    <property type="term" value="P:adenylate cyclase-activating G protein-coupled receptor signaling pathway"/>
    <property type="evidence" value="ECO:0007669"/>
    <property type="project" value="TreeGrafter"/>
</dbReference>
<dbReference type="InterPro" id="IPR017452">
    <property type="entry name" value="GPCR_Rhodpsn_7TM"/>
</dbReference>
<dbReference type="GO" id="GO:0009755">
    <property type="term" value="P:hormone-mediated signaling pathway"/>
    <property type="evidence" value="ECO:0007669"/>
    <property type="project" value="TreeGrafter"/>
</dbReference>
<reference evidence="18" key="1">
    <citation type="submission" date="2020-08" db="EMBL/GenBank/DDBJ databases">
        <title>Chromosome-level assembly of Southern catfish (Silurus meridionalis) provides insights into visual adaptation to the nocturnal and benthic lifestyles.</title>
        <authorList>
            <person name="Zhang Y."/>
            <person name="Wang D."/>
            <person name="Peng Z."/>
        </authorList>
    </citation>
    <scope>NUCLEOTIDE SEQUENCE</scope>
    <source>
        <strain evidence="18">SWU-2019-XX</strain>
        <tissue evidence="18">Muscle</tissue>
    </source>
</reference>
<evidence type="ECO:0000256" key="5">
    <source>
        <dbReference type="ARBA" id="ARBA00022692"/>
    </source>
</evidence>
<dbReference type="InterPro" id="IPR002274">
    <property type="entry name" value="TSH_rcpt"/>
</dbReference>
<evidence type="ECO:0000256" key="12">
    <source>
        <dbReference type="ARBA" id="ARBA00023170"/>
    </source>
</evidence>
<evidence type="ECO:0000256" key="14">
    <source>
        <dbReference type="ARBA" id="ARBA00023224"/>
    </source>
</evidence>
<keyword evidence="12 15" id="KW-0675">Receptor</keyword>
<feature type="transmembrane region" description="Helical" evidence="15">
    <location>
        <begin position="524"/>
        <end position="547"/>
    </location>
</feature>
<feature type="transmembrane region" description="Helical" evidence="15">
    <location>
        <begin position="567"/>
        <end position="592"/>
    </location>
</feature>
<organism evidence="18 19">
    <name type="scientific">Silurus meridionalis</name>
    <name type="common">Southern catfish</name>
    <name type="synonym">Silurus soldatovi meridionalis</name>
    <dbReference type="NCBI Taxonomy" id="175797"/>
    <lineage>
        <taxon>Eukaryota</taxon>
        <taxon>Metazoa</taxon>
        <taxon>Chordata</taxon>
        <taxon>Craniata</taxon>
        <taxon>Vertebrata</taxon>
        <taxon>Euteleostomi</taxon>
        <taxon>Actinopterygii</taxon>
        <taxon>Neopterygii</taxon>
        <taxon>Teleostei</taxon>
        <taxon>Ostariophysi</taxon>
        <taxon>Siluriformes</taxon>
        <taxon>Siluridae</taxon>
        <taxon>Silurus</taxon>
    </lineage>
</organism>
<evidence type="ECO:0000313" key="18">
    <source>
        <dbReference type="EMBL" id="KAF7694336.1"/>
    </source>
</evidence>
<dbReference type="InterPro" id="IPR026906">
    <property type="entry name" value="LRR_5"/>
</dbReference>
<dbReference type="Gene3D" id="3.80.10.10">
    <property type="entry name" value="Ribonuclease Inhibitor"/>
    <property type="match status" value="1"/>
</dbReference>
<dbReference type="Gene3D" id="1.20.5.4090">
    <property type="match status" value="1"/>
</dbReference>
<dbReference type="PROSITE" id="PS00237">
    <property type="entry name" value="G_PROTEIN_RECEP_F1_1"/>
    <property type="match status" value="1"/>
</dbReference>
<dbReference type="Pfam" id="PF13855">
    <property type="entry name" value="LRR_8"/>
    <property type="match status" value="1"/>
</dbReference>
<dbReference type="SUPFAM" id="SSF52058">
    <property type="entry name" value="L domain-like"/>
    <property type="match status" value="1"/>
</dbReference>
<evidence type="ECO:0000313" key="19">
    <source>
        <dbReference type="Proteomes" id="UP000606274"/>
    </source>
</evidence>
<evidence type="ECO:0000259" key="17">
    <source>
        <dbReference type="PROSITE" id="PS50262"/>
    </source>
</evidence>
<sequence length="1080" mass="123026">MTIFYFTCTESFDKCPNDCECTDWKGYYVTCTELSTLPRFPGNTETLRLYETRLSSVPEDAFASMVNISLIYLSVDVTLRRLEKHSFFNLKKITHIEIRNTRSLTTIDPEAFKDLPELYYLGLFNTGLTIFPALTRIHSGGSSFMLEISDNLYVTEIPANAFQGITENALTVMLYSNGFTKIQHHAFNGTKLNAIYLNRNKDLTKLSEDMFAGTISGPELLDVSDSGVSSLPARGLESLRELRARNVWDLKKLPPIKTFRHLIGADMTYPSHCCAFKNLKKKKGYLDYIICNLTAMHSKRYKRSLGVYSIPASIGSKDKRIAMSDPLLKNPFDHHDFQHYHDFGNAEHDMGSGDMLKNPQLAPSVYFDNHYDYLVCEDGEDVTCSPAPDDFNPCEDIMGFSVLRVSVWFVSLLAVLGNLFVLFVLLTSRYKLSVSRFLMCHLAFADLCMGVYLLLIASVDLYTQSEYYNHAIDWQTGPWCSLAGFISIFASELSVYTLTTITLERWHAINFAMELHRKLRLSHASAVMLGGWFFCLLLALMPVLGVSSYQKVSICLPMSTQNLVDQVYILFMLVINIVAFLVICTCYIKIYCAVRNPMYTSASKDGSIAKRMAILIFTDFLCISPISFYAISAALDHPLITISNSKILLVLFYPLNSCANPFLYAIFTKAFQGDIFILLSKIGLCEQKAQLFRGQTMSTKASSEDRNRRGVKAKILRWWNIQVAATVNNPKSGSRETSVPKDSLEHTSALLDPGSGCDVEEVNVTPTDSAEPEVSLSEAEKKYKQALESTAQLENKMSKLKFQEQELEKALSKEIKNINMKKMHCACTEGAAEMMSFIVELEEKMLKFQIELLTASLDEKYEKCNRLEMMISQVECTNYELEDDFHTLEKAVEELKQQISEANREHRSISKKNDQKHLEWKNLDSKRMQWNNTELRDFKTKCHNLLAMKRRHKKAMEQLEVSLKDADKSKEQMENEKSALIYKVRQLTGRVQQLEELLYDVNLTQAAIKKDCEQAWQAYTILKSEYEEIFKQPPTESLVEAEKKHEQLSAAVEGRASEMEVKKEQEDLSILETSCNKTTM</sequence>
<evidence type="ECO:0000256" key="1">
    <source>
        <dbReference type="ARBA" id="ARBA00004554"/>
    </source>
</evidence>
<evidence type="ECO:0000256" key="15">
    <source>
        <dbReference type="RuleBase" id="RU361222"/>
    </source>
</evidence>
<evidence type="ECO:0000256" key="16">
    <source>
        <dbReference type="SAM" id="Coils"/>
    </source>
</evidence>
<keyword evidence="9 15" id="KW-0297">G-protein coupled receptor</keyword>
<dbReference type="FunFam" id="1.20.1070.10:FF:000019">
    <property type="entry name" value="Lutropin-choriogonadotropic hormone receptor"/>
    <property type="match status" value="1"/>
</dbReference>
<keyword evidence="6" id="KW-0732">Signal</keyword>
<dbReference type="EMBL" id="JABFDY010000018">
    <property type="protein sequence ID" value="KAF7694336.1"/>
    <property type="molecule type" value="Genomic_DNA"/>
</dbReference>
<keyword evidence="8 15" id="KW-1133">Transmembrane helix</keyword>
<dbReference type="PROSITE" id="PS50262">
    <property type="entry name" value="G_PROTEIN_RECEP_F1_2"/>
    <property type="match status" value="1"/>
</dbReference>
<keyword evidence="16" id="KW-0175">Coiled coil</keyword>
<protein>
    <recommendedName>
        <fullName evidence="2 15">Thyrotropin receptor</fullName>
    </recommendedName>
</protein>
<keyword evidence="14 15" id="KW-0807">Transducer</keyword>
<feature type="transmembrane region" description="Helical" evidence="15">
    <location>
        <begin position="405"/>
        <end position="426"/>
    </location>
</feature>
<keyword evidence="3 15" id="KW-1003">Cell membrane</keyword>
<keyword evidence="19" id="KW-1185">Reference proteome</keyword>
<comment type="caution">
    <text evidence="18">The sequence shown here is derived from an EMBL/GenBank/DDBJ whole genome shotgun (WGS) entry which is preliminary data.</text>
</comment>
<feature type="transmembrane region" description="Helical" evidence="15">
    <location>
        <begin position="438"/>
        <end position="462"/>
    </location>
</feature>
<keyword evidence="10 15" id="KW-0472">Membrane</keyword>
<keyword evidence="13" id="KW-0325">Glycoprotein</keyword>
<dbReference type="InterPro" id="IPR000276">
    <property type="entry name" value="GPCR_Rhodpsn"/>
</dbReference>
<proteinExistence type="inferred from homology"/>
<dbReference type="Proteomes" id="UP000606274">
    <property type="component" value="Unassembled WGS sequence"/>
</dbReference>
<dbReference type="AlphaFoldDB" id="A0A8T0ANE2"/>
<dbReference type="GO" id="GO:0016323">
    <property type="term" value="C:basolateral plasma membrane"/>
    <property type="evidence" value="ECO:0007669"/>
    <property type="project" value="UniProtKB-SubCell"/>
</dbReference>
<dbReference type="PRINTS" id="PR00237">
    <property type="entry name" value="GPCRRHODOPSN"/>
</dbReference>
<evidence type="ECO:0000256" key="3">
    <source>
        <dbReference type="ARBA" id="ARBA00022475"/>
    </source>
</evidence>
<dbReference type="Gene3D" id="1.20.1070.10">
    <property type="entry name" value="Rhodopsin 7-helix transmembrane proteins"/>
    <property type="match status" value="1"/>
</dbReference>
<gene>
    <name evidence="15" type="primary">TSHR</name>
    <name evidence="18" type="ORF">HF521_008089</name>
</gene>
<dbReference type="SUPFAM" id="SSF81321">
    <property type="entry name" value="Family A G protein-coupled receptor-like"/>
    <property type="match status" value="1"/>
</dbReference>
<feature type="domain" description="G-protein coupled receptors family 1 profile" evidence="17">
    <location>
        <begin position="417"/>
        <end position="664"/>
    </location>
</feature>
<evidence type="ECO:0000256" key="8">
    <source>
        <dbReference type="ARBA" id="ARBA00022989"/>
    </source>
</evidence>
<dbReference type="InterPro" id="IPR032675">
    <property type="entry name" value="LRR_dom_sf"/>
</dbReference>
<dbReference type="PANTHER" id="PTHR24372:SF0">
    <property type="entry name" value="THYROTROPIN RECEPTOR"/>
    <property type="match status" value="1"/>
</dbReference>
<feature type="coiled-coil region" evidence="16">
    <location>
        <begin position="878"/>
        <end position="912"/>
    </location>
</feature>
<dbReference type="GO" id="GO:0004996">
    <property type="term" value="F:thyroid-stimulating hormone receptor activity"/>
    <property type="evidence" value="ECO:0007669"/>
    <property type="project" value="InterPro"/>
</dbReference>
<comment type="subcellular location">
    <subcellularLocation>
        <location evidence="1">Basolateral cell membrane</location>
        <topology evidence="1">Multi-pass membrane protein</topology>
    </subcellularLocation>
    <subcellularLocation>
        <location evidence="15">Cell membrane</location>
        <topology evidence="15">Multi-pass membrane protein</topology>
    </subcellularLocation>
</comment>
<keyword evidence="11" id="KW-1015">Disulfide bond</keyword>
<evidence type="ECO:0000256" key="11">
    <source>
        <dbReference type="ARBA" id="ARBA00023157"/>
    </source>
</evidence>
<keyword evidence="4" id="KW-0433">Leucine-rich repeat</keyword>
<evidence type="ECO:0000256" key="13">
    <source>
        <dbReference type="ARBA" id="ARBA00023180"/>
    </source>
</evidence>